<evidence type="ECO:0000256" key="7">
    <source>
        <dbReference type="ARBA" id="ARBA00023237"/>
    </source>
</evidence>
<feature type="domain" description="Glycine zipper 2TM" evidence="9">
    <location>
        <begin position="32"/>
        <end position="73"/>
    </location>
</feature>
<comment type="caution">
    <text evidence="10">The sequence shown here is derived from an EMBL/GenBank/DDBJ whole genome shotgun (WGS) entry which is preliminary data.</text>
</comment>
<dbReference type="InterPro" id="IPR051407">
    <property type="entry name" value="Bact_OM_lipoprot/Surf_antigen"/>
</dbReference>
<dbReference type="Pfam" id="PF05433">
    <property type="entry name" value="Rick_17kDa_Anti"/>
    <property type="match status" value="1"/>
</dbReference>
<dbReference type="Proteomes" id="UP001289135">
    <property type="component" value="Unassembled WGS sequence"/>
</dbReference>
<sequence length="109" mass="11541">MKYIKFLSNKLIILSIMMLLTGCNGNTSKKDIGTATGAIAGGLIGSAFGGGSGKILTTVIGAGAGGYIGNKVGENMDKTDHLEKEMNQNRRIVNNTQNNNINRNINIKK</sequence>
<keyword evidence="7" id="KW-0998">Cell outer membrane</keyword>
<evidence type="ECO:0000256" key="4">
    <source>
        <dbReference type="ARBA" id="ARBA00022729"/>
    </source>
</evidence>
<name>A0AAE4VKA4_9RICK</name>
<reference evidence="10" key="1">
    <citation type="submission" date="2023-02" db="EMBL/GenBank/DDBJ databases">
        <title>Host association and intracellularity evolved multiple times independently in the Rickettsiales.</title>
        <authorList>
            <person name="Castelli M."/>
            <person name="Nardi T."/>
            <person name="Gammuto L."/>
            <person name="Bellinzona G."/>
            <person name="Sabaneyeva E."/>
            <person name="Potekhin A."/>
            <person name="Serra V."/>
            <person name="Petroni G."/>
            <person name="Sassera D."/>
        </authorList>
    </citation>
    <scope>NUCLEOTIDE SEQUENCE</scope>
    <source>
        <strain evidence="10">USBL-36I1</strain>
    </source>
</reference>
<comment type="similarity">
    <text evidence="2">Belongs to the rickettsiale 17 kDa surface antigen family.</text>
</comment>
<keyword evidence="6" id="KW-0564">Palmitate</keyword>
<evidence type="ECO:0000313" key="11">
    <source>
        <dbReference type="Proteomes" id="UP001289135"/>
    </source>
</evidence>
<keyword evidence="11" id="KW-1185">Reference proteome</keyword>
<dbReference type="EMBL" id="JARGYU010000003">
    <property type="protein sequence ID" value="MDZ5761526.1"/>
    <property type="molecule type" value="Genomic_DNA"/>
</dbReference>
<accession>A0AAE4VKA4</accession>
<evidence type="ECO:0000256" key="3">
    <source>
        <dbReference type="ARBA" id="ARBA00015281"/>
    </source>
</evidence>
<keyword evidence="8" id="KW-0449">Lipoprotein</keyword>
<gene>
    <name evidence="10" type="ORF">Lyticum_00708</name>
</gene>
<evidence type="ECO:0000256" key="5">
    <source>
        <dbReference type="ARBA" id="ARBA00023136"/>
    </source>
</evidence>
<evidence type="ECO:0000313" key="10">
    <source>
        <dbReference type="EMBL" id="MDZ5761526.1"/>
    </source>
</evidence>
<dbReference type="GO" id="GO:0009279">
    <property type="term" value="C:cell outer membrane"/>
    <property type="evidence" value="ECO:0007669"/>
    <property type="project" value="UniProtKB-SubCell"/>
</dbReference>
<keyword evidence="5" id="KW-0472">Membrane</keyword>
<protein>
    <recommendedName>
        <fullName evidence="3">17 kDa surface antigen</fullName>
    </recommendedName>
</protein>
<dbReference type="PROSITE" id="PS51257">
    <property type="entry name" value="PROKAR_LIPOPROTEIN"/>
    <property type="match status" value="1"/>
</dbReference>
<dbReference type="AlphaFoldDB" id="A0AAE4VKA4"/>
<proteinExistence type="inferred from homology"/>
<comment type="subcellular location">
    <subcellularLocation>
        <location evidence="1">Cell outer membrane</location>
        <topology evidence="1">Lipid-anchor</topology>
    </subcellularLocation>
</comment>
<evidence type="ECO:0000256" key="8">
    <source>
        <dbReference type="ARBA" id="ARBA00023288"/>
    </source>
</evidence>
<dbReference type="PANTHER" id="PTHR35603:SF1">
    <property type="entry name" value="OUTER MEMBRANE LIPOPROTEIN SLYB"/>
    <property type="match status" value="1"/>
</dbReference>
<evidence type="ECO:0000259" key="9">
    <source>
        <dbReference type="Pfam" id="PF05433"/>
    </source>
</evidence>
<dbReference type="InterPro" id="IPR008816">
    <property type="entry name" value="Gly_zipper_2TM_dom"/>
</dbReference>
<evidence type="ECO:0000256" key="1">
    <source>
        <dbReference type="ARBA" id="ARBA00004459"/>
    </source>
</evidence>
<dbReference type="PANTHER" id="PTHR35603">
    <property type="match status" value="1"/>
</dbReference>
<organism evidence="10 11">
    <name type="scientific">Lyticum sinuosum</name>
    <dbReference type="NCBI Taxonomy" id="1332059"/>
    <lineage>
        <taxon>Bacteria</taxon>
        <taxon>Pseudomonadati</taxon>
        <taxon>Pseudomonadota</taxon>
        <taxon>Alphaproteobacteria</taxon>
        <taxon>Rickettsiales</taxon>
        <taxon>Lyticum</taxon>
    </lineage>
</organism>
<evidence type="ECO:0000256" key="6">
    <source>
        <dbReference type="ARBA" id="ARBA00023139"/>
    </source>
</evidence>
<keyword evidence="4" id="KW-0732">Signal</keyword>
<evidence type="ECO:0000256" key="2">
    <source>
        <dbReference type="ARBA" id="ARBA00008681"/>
    </source>
</evidence>